<organism evidence="1">
    <name type="scientific">Candidatus Kentrum sp. LFY</name>
    <dbReference type="NCBI Taxonomy" id="2126342"/>
    <lineage>
        <taxon>Bacteria</taxon>
        <taxon>Pseudomonadati</taxon>
        <taxon>Pseudomonadota</taxon>
        <taxon>Gammaproteobacteria</taxon>
        <taxon>Candidatus Kentrum</taxon>
    </lineage>
</organism>
<gene>
    <name evidence="1" type="ORF">BECKLFY1418C_GA0070996_10304</name>
</gene>
<dbReference type="AlphaFoldDB" id="A0A450WJQ7"/>
<accession>A0A450WJQ7</accession>
<dbReference type="EMBL" id="CAADFN010000030">
    <property type="protein sequence ID" value="VFK17264.1"/>
    <property type="molecule type" value="Genomic_DNA"/>
</dbReference>
<sequence length="193" mass="20957">MASVSSCTSGFPQEVRAGHLVAAADGLTARVVQSAQHLSVTDLPITCCSGGYLPGVQGLGTYPPFTVQAAPGELLSPRGRGRGAFPSPPLRPTTSPVTYRWALLRRSRRRRETFTGRHHQPLCPGDTAKHPWCAAQVTVYPVLRRHFVPSVLRPNPELGIHKRPKRAPPGLYLPGPSVAFCHPRTLAAYPTFR</sequence>
<evidence type="ECO:0000313" key="1">
    <source>
        <dbReference type="EMBL" id="VFK17264.1"/>
    </source>
</evidence>
<name>A0A450WJQ7_9GAMM</name>
<proteinExistence type="predicted"/>
<protein>
    <submittedName>
        <fullName evidence="1">Uncharacterized protein</fullName>
    </submittedName>
</protein>
<reference evidence="1" key="1">
    <citation type="submission" date="2019-02" db="EMBL/GenBank/DDBJ databases">
        <authorList>
            <person name="Gruber-Vodicka R. H."/>
            <person name="Seah K. B. B."/>
        </authorList>
    </citation>
    <scope>NUCLEOTIDE SEQUENCE</scope>
    <source>
        <strain evidence="1">BECK_BY7</strain>
    </source>
</reference>